<keyword evidence="2" id="KW-1185">Reference proteome</keyword>
<feature type="non-terminal residue" evidence="1">
    <location>
        <position position="1"/>
    </location>
</feature>
<organism evidence="1 2">
    <name type="scientific">Paxillus rubicundulus Ve08.2h10</name>
    <dbReference type="NCBI Taxonomy" id="930991"/>
    <lineage>
        <taxon>Eukaryota</taxon>
        <taxon>Fungi</taxon>
        <taxon>Dikarya</taxon>
        <taxon>Basidiomycota</taxon>
        <taxon>Agaricomycotina</taxon>
        <taxon>Agaricomycetes</taxon>
        <taxon>Agaricomycetidae</taxon>
        <taxon>Boletales</taxon>
        <taxon>Paxilineae</taxon>
        <taxon>Paxillaceae</taxon>
        <taxon>Paxillus</taxon>
    </lineage>
</organism>
<evidence type="ECO:0000313" key="1">
    <source>
        <dbReference type="EMBL" id="KIK95505.1"/>
    </source>
</evidence>
<dbReference type="InParanoid" id="A0A0D0E978"/>
<reference evidence="2" key="2">
    <citation type="submission" date="2015-01" db="EMBL/GenBank/DDBJ databases">
        <title>Evolutionary Origins and Diversification of the Mycorrhizal Mutualists.</title>
        <authorList>
            <consortium name="DOE Joint Genome Institute"/>
            <consortium name="Mycorrhizal Genomics Consortium"/>
            <person name="Kohler A."/>
            <person name="Kuo A."/>
            <person name="Nagy L.G."/>
            <person name="Floudas D."/>
            <person name="Copeland A."/>
            <person name="Barry K.W."/>
            <person name="Cichocki N."/>
            <person name="Veneault-Fourrey C."/>
            <person name="LaButti K."/>
            <person name="Lindquist E.A."/>
            <person name="Lipzen A."/>
            <person name="Lundell T."/>
            <person name="Morin E."/>
            <person name="Murat C."/>
            <person name="Riley R."/>
            <person name="Ohm R."/>
            <person name="Sun H."/>
            <person name="Tunlid A."/>
            <person name="Henrissat B."/>
            <person name="Grigoriev I.V."/>
            <person name="Hibbett D.S."/>
            <person name="Martin F."/>
        </authorList>
    </citation>
    <scope>NUCLEOTIDE SEQUENCE [LARGE SCALE GENOMIC DNA]</scope>
    <source>
        <strain evidence="2">Ve08.2h10</strain>
    </source>
</reference>
<dbReference type="HOGENOM" id="CLU_1772545_0_0_1"/>
<dbReference type="OrthoDB" id="2674494at2759"/>
<dbReference type="EMBL" id="KN825038">
    <property type="protein sequence ID" value="KIK95505.1"/>
    <property type="molecule type" value="Genomic_DNA"/>
</dbReference>
<sequence>GIRNPVTAHSEGPNALQASASVGILVKSRGVALNKKTQVIHLQANCQITRDKENGLAENVHNLNTPLRNALRRDSEDLKVAEIGLQIRWHQAFDPLVPRAKDVPTKKEGKLLIFNKQWQGTSTGPRNQMVLKRRLVMSVIQAQGSQI</sequence>
<dbReference type="AlphaFoldDB" id="A0A0D0E978"/>
<dbReference type="Proteomes" id="UP000054538">
    <property type="component" value="Unassembled WGS sequence"/>
</dbReference>
<reference evidence="1 2" key="1">
    <citation type="submission" date="2014-04" db="EMBL/GenBank/DDBJ databases">
        <authorList>
            <consortium name="DOE Joint Genome Institute"/>
            <person name="Kuo A."/>
            <person name="Kohler A."/>
            <person name="Jargeat P."/>
            <person name="Nagy L.G."/>
            <person name="Floudas D."/>
            <person name="Copeland A."/>
            <person name="Barry K.W."/>
            <person name="Cichocki N."/>
            <person name="Veneault-Fourrey C."/>
            <person name="LaButti K."/>
            <person name="Lindquist E.A."/>
            <person name="Lipzen A."/>
            <person name="Lundell T."/>
            <person name="Morin E."/>
            <person name="Murat C."/>
            <person name="Sun H."/>
            <person name="Tunlid A."/>
            <person name="Henrissat B."/>
            <person name="Grigoriev I.V."/>
            <person name="Hibbett D.S."/>
            <person name="Martin F."/>
            <person name="Nordberg H.P."/>
            <person name="Cantor M.N."/>
            <person name="Hua S.X."/>
        </authorList>
    </citation>
    <scope>NUCLEOTIDE SEQUENCE [LARGE SCALE GENOMIC DNA]</scope>
    <source>
        <strain evidence="1 2">Ve08.2h10</strain>
    </source>
</reference>
<evidence type="ECO:0000313" key="2">
    <source>
        <dbReference type="Proteomes" id="UP000054538"/>
    </source>
</evidence>
<protein>
    <submittedName>
        <fullName evidence="1">Uncharacterized protein</fullName>
    </submittedName>
</protein>
<gene>
    <name evidence="1" type="ORF">PAXRUDRAFT_377677</name>
</gene>
<proteinExistence type="predicted"/>
<accession>A0A0D0E978</accession>
<name>A0A0D0E978_9AGAM</name>